<keyword evidence="3" id="KW-1185">Reference proteome</keyword>
<evidence type="ECO:0000313" key="3">
    <source>
        <dbReference type="Proteomes" id="UP001456524"/>
    </source>
</evidence>
<organism evidence="2 3">
    <name type="scientific">Phyllosticta citrichinensis</name>
    <dbReference type="NCBI Taxonomy" id="1130410"/>
    <lineage>
        <taxon>Eukaryota</taxon>
        <taxon>Fungi</taxon>
        <taxon>Dikarya</taxon>
        <taxon>Ascomycota</taxon>
        <taxon>Pezizomycotina</taxon>
        <taxon>Dothideomycetes</taxon>
        <taxon>Dothideomycetes incertae sedis</taxon>
        <taxon>Botryosphaeriales</taxon>
        <taxon>Phyllostictaceae</taxon>
        <taxon>Phyllosticta</taxon>
    </lineage>
</organism>
<reference evidence="2 3" key="1">
    <citation type="journal article" date="2022" name="G3 (Bethesda)">
        <title>Enemy or ally: a genomic approach to elucidate the lifestyle of Phyllosticta citrichinaensis.</title>
        <authorList>
            <person name="Buijs V.A."/>
            <person name="Groenewald J.Z."/>
            <person name="Haridas S."/>
            <person name="LaButti K.M."/>
            <person name="Lipzen A."/>
            <person name="Martin F.M."/>
            <person name="Barry K."/>
            <person name="Grigoriev I.V."/>
            <person name="Crous P.W."/>
            <person name="Seidl M.F."/>
        </authorList>
    </citation>
    <scope>NUCLEOTIDE SEQUENCE [LARGE SCALE GENOMIC DNA]</scope>
    <source>
        <strain evidence="2 3">CBS 129764</strain>
    </source>
</reference>
<proteinExistence type="predicted"/>
<dbReference type="Proteomes" id="UP001456524">
    <property type="component" value="Unassembled WGS sequence"/>
</dbReference>
<accession>A0ABR1Y2S6</accession>
<protein>
    <submittedName>
        <fullName evidence="2">Uncharacterized protein</fullName>
    </submittedName>
</protein>
<sequence>MGNHPLSCMCACRHQTCCPIEQMLARLPLRAPDHRLNQPPLKKIKSKGAIRQKERNGKIQVLRKCPTHQSQRPICSESGSGLHWLSRQPFPSVPSVDRPVPCLAPLHSHTGRWLLLISNGSSIPVGRKGACVRACASLTTAPQSFLPSGRPSCLSVNLDPSTEPDGQTLSHPPAPAVMVVIAVLVFTHMLFLSHSVAERKTPHHRV</sequence>
<keyword evidence="1" id="KW-1133">Transmembrane helix</keyword>
<keyword evidence="1" id="KW-0812">Transmembrane</keyword>
<name>A0ABR1Y2S6_9PEZI</name>
<gene>
    <name evidence="2" type="ORF">IWX90DRAFT_110621</name>
</gene>
<comment type="caution">
    <text evidence="2">The sequence shown here is derived from an EMBL/GenBank/DDBJ whole genome shotgun (WGS) entry which is preliminary data.</text>
</comment>
<keyword evidence="1" id="KW-0472">Membrane</keyword>
<feature type="transmembrane region" description="Helical" evidence="1">
    <location>
        <begin position="176"/>
        <end position="197"/>
    </location>
</feature>
<evidence type="ECO:0000256" key="1">
    <source>
        <dbReference type="SAM" id="Phobius"/>
    </source>
</evidence>
<dbReference type="EMBL" id="JBBWUH010000002">
    <property type="protein sequence ID" value="KAK8175456.1"/>
    <property type="molecule type" value="Genomic_DNA"/>
</dbReference>
<evidence type="ECO:0000313" key="2">
    <source>
        <dbReference type="EMBL" id="KAK8175456.1"/>
    </source>
</evidence>